<dbReference type="PANTHER" id="PTHR35725">
    <property type="entry name" value="CLASSICAL ARABINOGALACTAN PROTEIN 26"/>
    <property type="match status" value="1"/>
</dbReference>
<evidence type="ECO:0000256" key="1">
    <source>
        <dbReference type="SAM" id="MobiDB-lite"/>
    </source>
</evidence>
<feature type="compositionally biased region" description="Low complexity" evidence="1">
    <location>
        <begin position="64"/>
        <end position="79"/>
    </location>
</feature>
<keyword evidence="4" id="KW-1185">Reference proteome</keyword>
<feature type="signal peptide" evidence="2">
    <location>
        <begin position="1"/>
        <end position="23"/>
    </location>
</feature>
<evidence type="ECO:0000313" key="4">
    <source>
        <dbReference type="Proteomes" id="UP001293593"/>
    </source>
</evidence>
<feature type="region of interest" description="Disordered" evidence="1">
    <location>
        <begin position="59"/>
        <end position="87"/>
    </location>
</feature>
<dbReference type="Proteomes" id="UP001293593">
    <property type="component" value="Unassembled WGS sequence"/>
</dbReference>
<protein>
    <submittedName>
        <fullName evidence="3">Uncharacterized protein</fullName>
    </submittedName>
</protein>
<name>A0AAE1TES8_9FABA</name>
<comment type="caution">
    <text evidence="3">The sequence shown here is derived from an EMBL/GenBank/DDBJ whole genome shotgun (WGS) entry which is preliminary data.</text>
</comment>
<evidence type="ECO:0000256" key="2">
    <source>
        <dbReference type="SAM" id="SignalP"/>
    </source>
</evidence>
<evidence type="ECO:0000313" key="3">
    <source>
        <dbReference type="EMBL" id="KAK4281090.1"/>
    </source>
</evidence>
<gene>
    <name evidence="3" type="ORF">QN277_012625</name>
</gene>
<dbReference type="EMBL" id="JAWXYG010000002">
    <property type="protein sequence ID" value="KAK4281090.1"/>
    <property type="molecule type" value="Genomic_DNA"/>
</dbReference>
<dbReference type="PANTHER" id="PTHR35725:SF4">
    <property type="entry name" value="CLASSICAL ARABINOGALACTAN PROTEIN 26"/>
    <property type="match status" value="1"/>
</dbReference>
<reference evidence="3" key="1">
    <citation type="submission" date="2023-10" db="EMBL/GenBank/DDBJ databases">
        <title>Chromosome-level genome of the transformable northern wattle, Acacia crassicarpa.</title>
        <authorList>
            <person name="Massaro I."/>
            <person name="Sinha N.R."/>
            <person name="Poethig S."/>
            <person name="Leichty A.R."/>
        </authorList>
    </citation>
    <scope>NUCLEOTIDE SEQUENCE</scope>
    <source>
        <strain evidence="3">Acra3RX</strain>
        <tissue evidence="3">Leaf</tissue>
    </source>
</reference>
<dbReference type="InterPro" id="IPR039346">
    <property type="entry name" value="AGP25/26"/>
</dbReference>
<accession>A0AAE1TES8</accession>
<organism evidence="3 4">
    <name type="scientific">Acacia crassicarpa</name>
    <name type="common">northern wattle</name>
    <dbReference type="NCBI Taxonomy" id="499986"/>
    <lineage>
        <taxon>Eukaryota</taxon>
        <taxon>Viridiplantae</taxon>
        <taxon>Streptophyta</taxon>
        <taxon>Embryophyta</taxon>
        <taxon>Tracheophyta</taxon>
        <taxon>Spermatophyta</taxon>
        <taxon>Magnoliopsida</taxon>
        <taxon>eudicotyledons</taxon>
        <taxon>Gunneridae</taxon>
        <taxon>Pentapetalae</taxon>
        <taxon>rosids</taxon>
        <taxon>fabids</taxon>
        <taxon>Fabales</taxon>
        <taxon>Fabaceae</taxon>
        <taxon>Caesalpinioideae</taxon>
        <taxon>mimosoid clade</taxon>
        <taxon>Acacieae</taxon>
        <taxon>Acacia</taxon>
    </lineage>
</organism>
<sequence>MASFFSLWSILLFFTLMAAHTCSLVLAQASPLSTHVSAISAAPAASSEEAPMLSPEIEPLFPTPSGVASSPSQSSLPTIPSSPSPPSPKVLGTPGLYWLFHHWPPCLLLPKRHLSL</sequence>
<feature type="chain" id="PRO_5041982966" evidence="2">
    <location>
        <begin position="24"/>
        <end position="116"/>
    </location>
</feature>
<keyword evidence="2" id="KW-0732">Signal</keyword>
<proteinExistence type="predicted"/>
<dbReference type="AlphaFoldDB" id="A0AAE1TES8"/>